<dbReference type="PANTHER" id="PTHR23043:SF34">
    <property type="entry name" value="HYPOXIA-INDUCIBLE FACTOR 1 SUBUNIT ALPHA,-LIKE"/>
    <property type="match status" value="1"/>
</dbReference>
<dbReference type="CDD" id="cd00130">
    <property type="entry name" value="PAS"/>
    <property type="match status" value="2"/>
</dbReference>
<protein>
    <recommendedName>
        <fullName evidence="11">PAS domain-containing protein</fullName>
    </recommendedName>
</protein>
<evidence type="ECO:0000256" key="7">
    <source>
        <dbReference type="ARBA" id="ARBA00023163"/>
    </source>
</evidence>
<dbReference type="SMART" id="SM00091">
    <property type="entry name" value="PAS"/>
    <property type="match status" value="1"/>
</dbReference>
<dbReference type="Bgee" id="ENSLACG00000014112">
    <property type="expression patterns" value="Expressed in pectoral fin and 6 other cell types or tissues"/>
</dbReference>
<reference evidence="12" key="2">
    <citation type="submission" date="2025-08" db="UniProtKB">
        <authorList>
            <consortium name="Ensembl"/>
        </authorList>
    </citation>
    <scope>IDENTIFICATION</scope>
</reference>
<dbReference type="InterPro" id="IPR001610">
    <property type="entry name" value="PAC"/>
</dbReference>
<keyword evidence="4" id="KW-0805">Transcription regulation</keyword>
<keyword evidence="2" id="KW-0677">Repeat</keyword>
<dbReference type="PANTHER" id="PTHR23043">
    <property type="entry name" value="HYPOXIA-INDUCIBLE FACTOR 1 ALPHA"/>
    <property type="match status" value="1"/>
</dbReference>
<dbReference type="FunFam" id="3.30.450.20:FF:000015">
    <property type="entry name" value="Hypoxia-inducible factor 1-alpha isoform 1"/>
    <property type="match status" value="1"/>
</dbReference>
<evidence type="ECO:0000256" key="4">
    <source>
        <dbReference type="ARBA" id="ARBA00023015"/>
    </source>
</evidence>
<reference evidence="13" key="1">
    <citation type="submission" date="2011-08" db="EMBL/GenBank/DDBJ databases">
        <title>The draft genome of Latimeria chalumnae.</title>
        <authorList>
            <person name="Di Palma F."/>
            <person name="Alfoldi J."/>
            <person name="Johnson J."/>
            <person name="Berlin A."/>
            <person name="Gnerre S."/>
            <person name="Jaffe D."/>
            <person name="MacCallum I."/>
            <person name="Young S."/>
            <person name="Walker B.J."/>
            <person name="Lander E."/>
            <person name="Lindblad-Toh K."/>
        </authorList>
    </citation>
    <scope>NUCLEOTIDE SEQUENCE [LARGE SCALE GENOMIC DNA]</scope>
    <source>
        <strain evidence="13">Wild caught</strain>
    </source>
</reference>
<dbReference type="EMBL" id="AFYH01070647">
    <property type="status" value="NOT_ANNOTATED_CDS"/>
    <property type="molecule type" value="Genomic_DNA"/>
</dbReference>
<evidence type="ECO:0000256" key="2">
    <source>
        <dbReference type="ARBA" id="ARBA00022737"/>
    </source>
</evidence>
<keyword evidence="9" id="KW-0379">Hydroxylation</keyword>
<dbReference type="SMART" id="SM00086">
    <property type="entry name" value="PAC"/>
    <property type="match status" value="1"/>
</dbReference>
<dbReference type="InParanoid" id="H3B2A5"/>
<dbReference type="eggNOG" id="KOG3558">
    <property type="taxonomic scope" value="Eukaryota"/>
</dbReference>
<dbReference type="GO" id="GO:0005634">
    <property type="term" value="C:nucleus"/>
    <property type="evidence" value="ECO:0007669"/>
    <property type="project" value="UniProtKB-SubCell"/>
</dbReference>
<dbReference type="GO" id="GO:0000981">
    <property type="term" value="F:DNA-binding transcription factor activity, RNA polymerase II-specific"/>
    <property type="evidence" value="ECO:0007669"/>
    <property type="project" value="TreeGrafter"/>
</dbReference>
<dbReference type="EMBL" id="AFYH01070649">
    <property type="status" value="NOT_ANNOTATED_CDS"/>
    <property type="molecule type" value="Genomic_DNA"/>
</dbReference>
<dbReference type="GO" id="GO:0071456">
    <property type="term" value="P:cellular response to hypoxia"/>
    <property type="evidence" value="ECO:0007669"/>
    <property type="project" value="TreeGrafter"/>
</dbReference>
<dbReference type="EMBL" id="AFYH01070648">
    <property type="status" value="NOT_ANNOTATED_CDS"/>
    <property type="molecule type" value="Genomic_DNA"/>
</dbReference>
<dbReference type="AlphaFoldDB" id="H3B2A5"/>
<dbReference type="HOGENOM" id="CLU_010044_3_0_1"/>
<evidence type="ECO:0000256" key="5">
    <source>
        <dbReference type="ARBA" id="ARBA00023125"/>
    </source>
</evidence>
<evidence type="ECO:0000256" key="8">
    <source>
        <dbReference type="ARBA" id="ARBA00023242"/>
    </source>
</evidence>
<evidence type="ECO:0000313" key="12">
    <source>
        <dbReference type="Ensembl" id="ENSLACP00000016026.1"/>
    </source>
</evidence>
<dbReference type="InterPro" id="IPR021537">
    <property type="entry name" value="HIF_alpha-like"/>
</dbReference>
<keyword evidence="13" id="KW-1185">Reference proteome</keyword>
<dbReference type="PROSITE" id="PS50112">
    <property type="entry name" value="PAS"/>
    <property type="match status" value="1"/>
</dbReference>
<keyword evidence="3" id="KW-0832">Ubl conjugation</keyword>
<evidence type="ECO:0000256" key="1">
    <source>
        <dbReference type="ARBA" id="ARBA00004123"/>
    </source>
</evidence>
<feature type="domain" description="PAS" evidence="11">
    <location>
        <begin position="128"/>
        <end position="179"/>
    </location>
</feature>
<dbReference type="EMBL" id="AFYH01070650">
    <property type="status" value="NOT_ANNOTATED_CDS"/>
    <property type="molecule type" value="Genomic_DNA"/>
</dbReference>
<dbReference type="Ensembl" id="ENSLACT00000016137.1">
    <property type="protein sequence ID" value="ENSLACP00000016026.1"/>
    <property type="gene ID" value="ENSLACG00000014112.1"/>
</dbReference>
<accession>H3B2A5</accession>
<dbReference type="InterPro" id="IPR035965">
    <property type="entry name" value="PAS-like_dom_sf"/>
</dbReference>
<evidence type="ECO:0000256" key="10">
    <source>
        <dbReference type="SAM" id="MobiDB-lite"/>
    </source>
</evidence>
<name>H3B2A5_LATCH</name>
<organism evidence="12 13">
    <name type="scientific">Latimeria chalumnae</name>
    <name type="common">Coelacanth</name>
    <dbReference type="NCBI Taxonomy" id="7897"/>
    <lineage>
        <taxon>Eukaryota</taxon>
        <taxon>Metazoa</taxon>
        <taxon>Chordata</taxon>
        <taxon>Craniata</taxon>
        <taxon>Vertebrata</taxon>
        <taxon>Euteleostomi</taxon>
        <taxon>Coelacanthiformes</taxon>
        <taxon>Coelacanthidae</taxon>
        <taxon>Latimeria</taxon>
    </lineage>
</organism>
<keyword evidence="8" id="KW-0539">Nucleus</keyword>
<keyword evidence="5" id="KW-0238">DNA-binding</keyword>
<feature type="region of interest" description="Disordered" evidence="10">
    <location>
        <begin position="543"/>
        <end position="566"/>
    </location>
</feature>
<dbReference type="GeneTree" id="ENSGT00940000156774"/>
<dbReference type="NCBIfam" id="TIGR00229">
    <property type="entry name" value="sensory_box"/>
    <property type="match status" value="1"/>
</dbReference>
<dbReference type="EMBL" id="AFYH01070644">
    <property type="status" value="NOT_ANNOTATED_CDS"/>
    <property type="molecule type" value="Genomic_DNA"/>
</dbReference>
<dbReference type="EMBL" id="AFYH01070646">
    <property type="status" value="NOT_ANNOTATED_CDS"/>
    <property type="molecule type" value="Genomic_DNA"/>
</dbReference>
<dbReference type="Proteomes" id="UP000008672">
    <property type="component" value="Unassembled WGS sequence"/>
</dbReference>
<dbReference type="Pfam" id="PF14598">
    <property type="entry name" value="PAS_11"/>
    <property type="match status" value="1"/>
</dbReference>
<dbReference type="Pfam" id="PF11413">
    <property type="entry name" value="HIF-1"/>
    <property type="match status" value="1"/>
</dbReference>
<keyword evidence="6" id="KW-0010">Activator</keyword>
<dbReference type="STRING" id="7897.ENSLACP00000016026"/>
<comment type="subcellular location">
    <subcellularLocation>
        <location evidence="1">Nucleus</location>
    </subcellularLocation>
</comment>
<dbReference type="Gene3D" id="3.30.450.20">
    <property type="entry name" value="PAS domain"/>
    <property type="match status" value="2"/>
</dbReference>
<dbReference type="GO" id="GO:0000977">
    <property type="term" value="F:RNA polymerase II transcription regulatory region sequence-specific DNA binding"/>
    <property type="evidence" value="ECO:0007669"/>
    <property type="project" value="TreeGrafter"/>
</dbReference>
<evidence type="ECO:0000259" key="11">
    <source>
        <dbReference type="PROSITE" id="PS50112"/>
    </source>
</evidence>
<dbReference type="SUPFAM" id="SSF55785">
    <property type="entry name" value="PYP-like sensor domain (PAS domain)"/>
    <property type="match status" value="1"/>
</dbReference>
<evidence type="ECO:0000256" key="9">
    <source>
        <dbReference type="ARBA" id="ARBA00023278"/>
    </source>
</evidence>
<proteinExistence type="predicted"/>
<dbReference type="EMBL" id="AFYH01070643">
    <property type="status" value="NOT_ANNOTATED_CDS"/>
    <property type="molecule type" value="Genomic_DNA"/>
</dbReference>
<dbReference type="EMBL" id="AFYH01070645">
    <property type="status" value="NOT_ANNOTATED_CDS"/>
    <property type="molecule type" value="Genomic_DNA"/>
</dbReference>
<reference evidence="12" key="3">
    <citation type="submission" date="2025-09" db="UniProtKB">
        <authorList>
            <consortium name="Ensembl"/>
        </authorList>
    </citation>
    <scope>IDENTIFICATION</scope>
</reference>
<dbReference type="InterPro" id="IPR014887">
    <property type="entry name" value="HIF-1_CTAD"/>
</dbReference>
<sequence>CCIFSQLELIGHSVFDFVHPCDLEELKDMLCPRQGFSKKKKEVNTERSFFIRMKSTLTSRGRTVNLKSASWKVLQCTGHMKTYTSSEHPEDGYPDLPMTYLIMTCEPIPHPSNIEVLLDSRTFLTRHNMDMKFTYCDERITELAGYHPDELIGQSAYEYFHALDSDPLSKCIHDVLSKGQAVTGLYRFLTREGGYMWTQTQATVIYNSKNSQPESIVCLNFVVSGIEEKDVVFSLEQRESQLKPIVKILEKRQSNAMGADTKEDLFTKLKEDPEELTQLAPTPGDTIIPLDFSLTDCKEPKVFAFVKPPDVSDAVFSATPEKFCSPELRKLLLPIFEPIKQEPDPEPRVSVVSGAQCLFQQQGPVAEVSTPCLEKAGSPGLTGLVFSDPEGWEQGLYAIVSSGEEFNLEMENVQKLFATNKEAQDTDISQVRSLDLEMLAPYISMDDDFQLTVMDQQEAKPLKEDDALPQLNADPLLSSTMRPEAWDNPVLRPRSSSFNGDQAQVLPAQPKSCGGSMTIINQQEQLADEANGVKDTVETEVTTSPQKSGVMRGATLSSPAKKRPLDLEDGLNSEALSVQNVKRRHCSGSEEFLVPSASLGSLFDTNIEEAPAEKLWVWLQHGDRDEPCSVFFNTFLYFSSALVQKLLFLSSEDSVLPDITSYECGAASPLQSSRHLIQVEDLLRVLDQTT</sequence>
<evidence type="ECO:0000256" key="3">
    <source>
        <dbReference type="ARBA" id="ARBA00022843"/>
    </source>
</evidence>
<keyword evidence="7" id="KW-0804">Transcription</keyword>
<dbReference type="Pfam" id="PF08778">
    <property type="entry name" value="HIF-1a_CTAD"/>
    <property type="match status" value="1"/>
</dbReference>
<dbReference type="InterPro" id="IPR000014">
    <property type="entry name" value="PAS"/>
</dbReference>
<evidence type="ECO:0000313" key="13">
    <source>
        <dbReference type="Proteomes" id="UP000008672"/>
    </source>
</evidence>
<evidence type="ECO:0000256" key="6">
    <source>
        <dbReference type="ARBA" id="ARBA00023159"/>
    </source>
</evidence>